<name>A0A1A9UDN1_GLOAU</name>
<reference evidence="1" key="1">
    <citation type="submission" date="2020-05" db="UniProtKB">
        <authorList>
            <consortium name="EnsemblMetazoa"/>
        </authorList>
    </citation>
    <scope>IDENTIFICATION</scope>
    <source>
        <strain evidence="1">TTRI</strain>
    </source>
</reference>
<keyword evidence="2" id="KW-1185">Reference proteome</keyword>
<accession>A0A1A9UDN1</accession>
<dbReference type="Proteomes" id="UP000078200">
    <property type="component" value="Unassembled WGS sequence"/>
</dbReference>
<proteinExistence type="predicted"/>
<dbReference type="Gene3D" id="3.40.50.300">
    <property type="entry name" value="P-loop containing nucleotide triphosphate hydrolases"/>
    <property type="match status" value="1"/>
</dbReference>
<evidence type="ECO:0000313" key="2">
    <source>
        <dbReference type="Proteomes" id="UP000078200"/>
    </source>
</evidence>
<dbReference type="InterPro" id="IPR027417">
    <property type="entry name" value="P-loop_NTPase"/>
</dbReference>
<sequence>MESYKIKHKRKGDLPEYSLICNRLGWYNRDKIGIDRITLTIPGGEAFGIIGESVGGQTTLFDVVACSRRLSYGRVYVDGHPLEFLCQLHGYPFCSVKDLRINLAKVFGLGPRYDKNLMAIKFSKSLINFDMLSDSIDSSGRLKLWRLLDTLLANGYSAVSTNCANSYQVNSVILDLGKFRKIN</sequence>
<evidence type="ECO:0000313" key="1">
    <source>
        <dbReference type="EnsemblMetazoa" id="GAUT001017-PA"/>
    </source>
</evidence>
<dbReference type="VEuPathDB" id="VectorBase:GAUT001017"/>
<dbReference type="SUPFAM" id="SSF52540">
    <property type="entry name" value="P-loop containing nucleoside triphosphate hydrolases"/>
    <property type="match status" value="1"/>
</dbReference>
<organism evidence="1 2">
    <name type="scientific">Glossina austeni</name>
    <name type="common">Savannah tsetse fly</name>
    <dbReference type="NCBI Taxonomy" id="7395"/>
    <lineage>
        <taxon>Eukaryota</taxon>
        <taxon>Metazoa</taxon>
        <taxon>Ecdysozoa</taxon>
        <taxon>Arthropoda</taxon>
        <taxon>Hexapoda</taxon>
        <taxon>Insecta</taxon>
        <taxon>Pterygota</taxon>
        <taxon>Neoptera</taxon>
        <taxon>Endopterygota</taxon>
        <taxon>Diptera</taxon>
        <taxon>Brachycera</taxon>
        <taxon>Muscomorpha</taxon>
        <taxon>Hippoboscoidea</taxon>
        <taxon>Glossinidae</taxon>
        <taxon>Glossina</taxon>
    </lineage>
</organism>
<dbReference type="EnsemblMetazoa" id="GAUT001017-RA">
    <property type="protein sequence ID" value="GAUT001017-PA"/>
    <property type="gene ID" value="GAUT001017"/>
</dbReference>
<protein>
    <recommendedName>
        <fullName evidence="3">ABC transporter domain-containing protein</fullName>
    </recommendedName>
</protein>
<evidence type="ECO:0008006" key="3">
    <source>
        <dbReference type="Google" id="ProtNLM"/>
    </source>
</evidence>
<dbReference type="STRING" id="7395.A0A1A9UDN1"/>
<dbReference type="AlphaFoldDB" id="A0A1A9UDN1"/>